<dbReference type="GO" id="GO:0060271">
    <property type="term" value="P:cilium assembly"/>
    <property type="evidence" value="ECO:0007669"/>
    <property type="project" value="TreeGrafter"/>
</dbReference>
<evidence type="ECO:0000256" key="1">
    <source>
        <dbReference type="SAM" id="Coils"/>
    </source>
</evidence>
<dbReference type="GO" id="GO:0036064">
    <property type="term" value="C:ciliary basal body"/>
    <property type="evidence" value="ECO:0007669"/>
    <property type="project" value="TreeGrafter"/>
</dbReference>
<sequence>PVVPAAELITETAPAAPEETFLVEEEEVEEVVPDTFKAAEAAPANDERGGLVQKMMDTTAEFNDGSQNAAADIDQGEFAREKLKAEALLNSLQMVTRTTHPLSRIFDFAQEDLELMIKELEKWRNETKKYEVALKDKEAQGIGDTQKLSNVLSQLDDEVADMRSAVRAAKARIIVNNERIHEMLNNI</sequence>
<feature type="domain" description="TRAF3-interacting protein 1 C-terminal" evidence="2">
    <location>
        <begin position="45"/>
        <end position="187"/>
    </location>
</feature>
<protein>
    <recommendedName>
        <fullName evidence="2">TRAF3-interacting protein 1 C-terminal domain-containing protein</fullName>
    </recommendedName>
</protein>
<dbReference type="Pfam" id="PF17749">
    <property type="entry name" value="MIP-T3_C"/>
    <property type="match status" value="1"/>
</dbReference>
<reference evidence="3 4" key="1">
    <citation type="submission" date="2013-12" db="EMBL/GenBank/DDBJ databases">
        <title>Draft genome of the parsitic nematode Ancylostoma duodenale.</title>
        <authorList>
            <person name="Mitreva M."/>
        </authorList>
    </citation>
    <scope>NUCLEOTIDE SEQUENCE [LARGE SCALE GENOMIC DNA]</scope>
    <source>
        <strain evidence="3 4">Zhejiang</strain>
    </source>
</reference>
<dbReference type="GO" id="GO:0070507">
    <property type="term" value="P:regulation of microtubule cytoskeleton organization"/>
    <property type="evidence" value="ECO:0007669"/>
    <property type="project" value="TreeGrafter"/>
</dbReference>
<organism evidence="3 4">
    <name type="scientific">Ancylostoma duodenale</name>
    <dbReference type="NCBI Taxonomy" id="51022"/>
    <lineage>
        <taxon>Eukaryota</taxon>
        <taxon>Metazoa</taxon>
        <taxon>Ecdysozoa</taxon>
        <taxon>Nematoda</taxon>
        <taxon>Chromadorea</taxon>
        <taxon>Rhabditida</taxon>
        <taxon>Rhabditina</taxon>
        <taxon>Rhabditomorpha</taxon>
        <taxon>Strongyloidea</taxon>
        <taxon>Ancylostomatidae</taxon>
        <taxon>Ancylostomatinae</taxon>
        <taxon>Ancylostoma</taxon>
    </lineage>
</organism>
<evidence type="ECO:0000313" key="3">
    <source>
        <dbReference type="EMBL" id="KIH53429.1"/>
    </source>
</evidence>
<feature type="coiled-coil region" evidence="1">
    <location>
        <begin position="106"/>
        <end position="172"/>
    </location>
</feature>
<dbReference type="EMBL" id="KN741226">
    <property type="protein sequence ID" value="KIH53429.1"/>
    <property type="molecule type" value="Genomic_DNA"/>
</dbReference>
<dbReference type="PANTHER" id="PTHR31363:SF0">
    <property type="entry name" value="TRAF3-INTERACTING PROTEIN 1"/>
    <property type="match status" value="1"/>
</dbReference>
<dbReference type="GO" id="GO:0005930">
    <property type="term" value="C:axoneme"/>
    <property type="evidence" value="ECO:0007669"/>
    <property type="project" value="TreeGrafter"/>
</dbReference>
<dbReference type="Proteomes" id="UP000054047">
    <property type="component" value="Unassembled WGS sequence"/>
</dbReference>
<evidence type="ECO:0000259" key="2">
    <source>
        <dbReference type="Pfam" id="PF17749"/>
    </source>
</evidence>
<keyword evidence="1" id="KW-0175">Coiled coil</keyword>
<name>A0A0C2G3E8_9BILA</name>
<dbReference type="InterPro" id="IPR041476">
    <property type="entry name" value="TRAF3IP1_C"/>
</dbReference>
<proteinExistence type="predicted"/>
<gene>
    <name evidence="3" type="ORF">ANCDUO_16446</name>
</gene>
<dbReference type="GO" id="GO:0042073">
    <property type="term" value="P:intraciliary transport"/>
    <property type="evidence" value="ECO:0007669"/>
    <property type="project" value="TreeGrafter"/>
</dbReference>
<dbReference type="AlphaFoldDB" id="A0A0C2G3E8"/>
<dbReference type="InterPro" id="IPR018799">
    <property type="entry name" value="TRAF3IP1"/>
</dbReference>
<accession>A0A0C2G3E8</accession>
<keyword evidence="4" id="KW-1185">Reference proteome</keyword>
<dbReference type="PANTHER" id="PTHR31363">
    <property type="entry name" value="TRAF3-INTERACTING PROTEIN 1"/>
    <property type="match status" value="1"/>
</dbReference>
<dbReference type="GO" id="GO:0030992">
    <property type="term" value="C:intraciliary transport particle B"/>
    <property type="evidence" value="ECO:0007669"/>
    <property type="project" value="TreeGrafter"/>
</dbReference>
<dbReference type="OrthoDB" id="10258914at2759"/>
<dbReference type="GO" id="GO:0008017">
    <property type="term" value="F:microtubule binding"/>
    <property type="evidence" value="ECO:0007669"/>
    <property type="project" value="InterPro"/>
</dbReference>
<feature type="non-terminal residue" evidence="3">
    <location>
        <position position="1"/>
    </location>
</feature>
<evidence type="ECO:0000313" key="4">
    <source>
        <dbReference type="Proteomes" id="UP000054047"/>
    </source>
</evidence>